<accession>A0AAW7XMD1</accession>
<dbReference type="InterPro" id="IPR043128">
    <property type="entry name" value="Rev_trsase/Diguanyl_cyclase"/>
</dbReference>
<keyword evidence="4" id="KW-1133">Transmembrane helix</keyword>
<dbReference type="EC" id="2.7.7.65" evidence="2"/>
<dbReference type="GO" id="GO:0005886">
    <property type="term" value="C:plasma membrane"/>
    <property type="evidence" value="ECO:0007669"/>
    <property type="project" value="TreeGrafter"/>
</dbReference>
<dbReference type="CDD" id="cd01949">
    <property type="entry name" value="GGDEF"/>
    <property type="match status" value="1"/>
</dbReference>
<comment type="caution">
    <text evidence="6">The sequence shown here is derived from an EMBL/GenBank/DDBJ whole genome shotgun (WGS) entry which is preliminary data.</text>
</comment>
<evidence type="ECO:0000313" key="6">
    <source>
        <dbReference type="EMBL" id="MDO6455406.1"/>
    </source>
</evidence>
<dbReference type="RefSeq" id="WP_303552500.1">
    <property type="nucleotide sequence ID" value="NZ_JAUOPG010000018.1"/>
</dbReference>
<dbReference type="FunFam" id="3.30.70.270:FF:000001">
    <property type="entry name" value="Diguanylate cyclase domain protein"/>
    <property type="match status" value="1"/>
</dbReference>
<evidence type="ECO:0000313" key="7">
    <source>
        <dbReference type="Proteomes" id="UP001169862"/>
    </source>
</evidence>
<dbReference type="GO" id="GO:0043709">
    <property type="term" value="P:cell adhesion involved in single-species biofilm formation"/>
    <property type="evidence" value="ECO:0007669"/>
    <property type="project" value="TreeGrafter"/>
</dbReference>
<name>A0AAW7XMD1_9GAMM</name>
<evidence type="ECO:0000256" key="4">
    <source>
        <dbReference type="SAM" id="Phobius"/>
    </source>
</evidence>
<dbReference type="AlphaFoldDB" id="A0AAW7XMD1"/>
<dbReference type="Proteomes" id="UP001169862">
    <property type="component" value="Unassembled WGS sequence"/>
</dbReference>
<feature type="transmembrane region" description="Helical" evidence="4">
    <location>
        <begin position="335"/>
        <end position="355"/>
    </location>
</feature>
<sequence length="558" mass="63249">MAILLKLRLVLGLLLALGYSTIVMAETSKSILIINSWSEQLPWQQSIERGFLQAMDAEPNTIVYTEHLDAERFPTEDYQDVFAAYLTQKYKSIELESVVAESLPAVEFLMKNQSLFTNIHRFYFPDSDKVTATLSSDESLIPIFEDYLGSFNEMLRIYNPDNIYVVADSLSYSGRNQLQRFKEALPTSLLNDSITFLVDKPMTELVDEVSRLPENSAIFYLLIFRDGAGKDFIPYKAAQRISEAANAPVFSVWESLMGSGVVGGYLLSGERVGNLAGNAALYFGQQPLPTTKDAFEYYYDVNQLERFGINKKDLLDTTILINDFPSFYESYKLQINLTLLALTLFIVLSIILSVVNRKRRYLVNALQTEQDLLEKRVFERTQELNQLRIKAEKDARTDVLTQLNNRRAFFELGSLIHSQSVRYKRSYAILVMDVDLFKQVNDTYGHDAGDVALKRLAHVMHASLRSSDIMARIGGEEFAAIITDLSNNNVLHKAEHLRASLEKEEITWKAHSFSITMSIGVAYYSPNDKGISDVLKRADQALYNAKGHGRNQVIDTSN</sequence>
<evidence type="ECO:0000259" key="5">
    <source>
        <dbReference type="PROSITE" id="PS50887"/>
    </source>
</evidence>
<dbReference type="PROSITE" id="PS50887">
    <property type="entry name" value="GGDEF"/>
    <property type="match status" value="1"/>
</dbReference>
<keyword evidence="4" id="KW-0812">Transmembrane</keyword>
<dbReference type="GO" id="GO:0052621">
    <property type="term" value="F:diguanylate cyclase activity"/>
    <property type="evidence" value="ECO:0007669"/>
    <property type="project" value="UniProtKB-EC"/>
</dbReference>
<dbReference type="InterPro" id="IPR029787">
    <property type="entry name" value="Nucleotide_cyclase"/>
</dbReference>
<feature type="domain" description="GGDEF" evidence="5">
    <location>
        <begin position="425"/>
        <end position="558"/>
    </location>
</feature>
<dbReference type="PANTHER" id="PTHR45138:SF9">
    <property type="entry name" value="DIGUANYLATE CYCLASE DGCM-RELATED"/>
    <property type="match status" value="1"/>
</dbReference>
<evidence type="ECO:0000256" key="3">
    <source>
        <dbReference type="ARBA" id="ARBA00034247"/>
    </source>
</evidence>
<dbReference type="PANTHER" id="PTHR45138">
    <property type="entry name" value="REGULATORY COMPONENTS OF SENSORY TRANSDUCTION SYSTEM"/>
    <property type="match status" value="1"/>
</dbReference>
<dbReference type="GO" id="GO:1902201">
    <property type="term" value="P:negative regulation of bacterial-type flagellum-dependent cell motility"/>
    <property type="evidence" value="ECO:0007669"/>
    <property type="project" value="TreeGrafter"/>
</dbReference>
<dbReference type="SMART" id="SM00267">
    <property type="entry name" value="GGDEF"/>
    <property type="match status" value="1"/>
</dbReference>
<protein>
    <recommendedName>
        <fullName evidence="2">diguanylate cyclase</fullName>
        <ecNumber evidence="2">2.7.7.65</ecNumber>
    </recommendedName>
</protein>
<dbReference type="Gene3D" id="3.30.70.270">
    <property type="match status" value="1"/>
</dbReference>
<keyword evidence="6" id="KW-0808">Transferase</keyword>
<gene>
    <name evidence="6" type="ORF">Q4490_17735</name>
</gene>
<comment type="catalytic activity">
    <reaction evidence="3">
        <text>2 GTP = 3',3'-c-di-GMP + 2 diphosphate</text>
        <dbReference type="Rhea" id="RHEA:24898"/>
        <dbReference type="ChEBI" id="CHEBI:33019"/>
        <dbReference type="ChEBI" id="CHEBI:37565"/>
        <dbReference type="ChEBI" id="CHEBI:58805"/>
        <dbReference type="EC" id="2.7.7.65"/>
    </reaction>
</comment>
<evidence type="ECO:0000256" key="1">
    <source>
        <dbReference type="ARBA" id="ARBA00001946"/>
    </source>
</evidence>
<dbReference type="InterPro" id="IPR050469">
    <property type="entry name" value="Diguanylate_Cyclase"/>
</dbReference>
<proteinExistence type="predicted"/>
<dbReference type="EMBL" id="JAUOPG010000018">
    <property type="protein sequence ID" value="MDO6455406.1"/>
    <property type="molecule type" value="Genomic_DNA"/>
</dbReference>
<evidence type="ECO:0000256" key="2">
    <source>
        <dbReference type="ARBA" id="ARBA00012528"/>
    </source>
</evidence>
<keyword evidence="6" id="KW-0548">Nucleotidyltransferase</keyword>
<dbReference type="SUPFAM" id="SSF55073">
    <property type="entry name" value="Nucleotide cyclase"/>
    <property type="match status" value="1"/>
</dbReference>
<dbReference type="NCBIfam" id="TIGR00254">
    <property type="entry name" value="GGDEF"/>
    <property type="match status" value="1"/>
</dbReference>
<dbReference type="Pfam" id="PF00990">
    <property type="entry name" value="GGDEF"/>
    <property type="match status" value="1"/>
</dbReference>
<comment type="cofactor">
    <cofactor evidence="1">
        <name>Mg(2+)</name>
        <dbReference type="ChEBI" id="CHEBI:18420"/>
    </cofactor>
</comment>
<reference evidence="6" key="1">
    <citation type="submission" date="2023-07" db="EMBL/GenBank/DDBJ databases">
        <title>Genome content predicts the carbon catabolic preferences of heterotrophic bacteria.</title>
        <authorList>
            <person name="Gralka M."/>
        </authorList>
    </citation>
    <scope>NUCLEOTIDE SEQUENCE</scope>
    <source>
        <strain evidence="6">I2M16</strain>
    </source>
</reference>
<dbReference type="InterPro" id="IPR000160">
    <property type="entry name" value="GGDEF_dom"/>
</dbReference>
<organism evidence="6 7">
    <name type="scientific">Neptunomonas phycophila</name>
    <dbReference type="NCBI Taxonomy" id="1572645"/>
    <lineage>
        <taxon>Bacteria</taxon>
        <taxon>Pseudomonadati</taxon>
        <taxon>Pseudomonadota</taxon>
        <taxon>Gammaproteobacteria</taxon>
        <taxon>Oceanospirillales</taxon>
        <taxon>Oceanospirillaceae</taxon>
        <taxon>Neptunomonas</taxon>
    </lineage>
</organism>
<keyword evidence="4" id="KW-0472">Membrane</keyword>